<comment type="catalytic activity">
    <reaction evidence="16">
        <text>L-threonyl-[protein] + ATP = O-phospho-L-threonyl-[protein] + ADP + H(+)</text>
        <dbReference type="Rhea" id="RHEA:46608"/>
        <dbReference type="Rhea" id="RHEA-COMP:11060"/>
        <dbReference type="Rhea" id="RHEA-COMP:11605"/>
        <dbReference type="ChEBI" id="CHEBI:15378"/>
        <dbReference type="ChEBI" id="CHEBI:30013"/>
        <dbReference type="ChEBI" id="CHEBI:30616"/>
        <dbReference type="ChEBI" id="CHEBI:61977"/>
        <dbReference type="ChEBI" id="CHEBI:456216"/>
        <dbReference type="EC" id="2.7.11.1"/>
    </reaction>
</comment>
<evidence type="ECO:0000256" key="8">
    <source>
        <dbReference type="ARBA" id="ARBA00022679"/>
    </source>
</evidence>
<evidence type="ECO:0000313" key="28">
    <source>
        <dbReference type="EMBL" id="CAF1014224.1"/>
    </source>
</evidence>
<keyword evidence="8 22" id="KW-0808">Transferase</keyword>
<dbReference type="FunFam" id="1.10.510.10:FF:000086">
    <property type="entry name" value="Non-specific serine/threonine protein kinase"/>
    <property type="match status" value="1"/>
</dbReference>
<dbReference type="PROSITE" id="PS50001">
    <property type="entry name" value="SH2"/>
    <property type="match status" value="1"/>
</dbReference>
<keyword evidence="12 21" id="KW-0067">ATP-binding</keyword>
<evidence type="ECO:0000259" key="24">
    <source>
        <dbReference type="PROSITE" id="PS50001"/>
    </source>
</evidence>
<dbReference type="AlphaFoldDB" id="A0A814HT40"/>
<dbReference type="GO" id="GO:0005524">
    <property type="term" value="F:ATP binding"/>
    <property type="evidence" value="ECO:0007669"/>
    <property type="project" value="UniProtKB-UniRule"/>
</dbReference>
<dbReference type="GO" id="GO:0005737">
    <property type="term" value="C:cytoplasm"/>
    <property type="evidence" value="ECO:0007669"/>
    <property type="project" value="UniProtKB-SubCell"/>
</dbReference>
<dbReference type="InterPro" id="IPR000980">
    <property type="entry name" value="SH2"/>
</dbReference>
<feature type="region of interest" description="Disordered" evidence="23">
    <location>
        <begin position="1"/>
        <end position="40"/>
    </location>
</feature>
<dbReference type="GO" id="GO:0004715">
    <property type="term" value="F:non-membrane spanning protein tyrosine kinase activity"/>
    <property type="evidence" value="ECO:0007669"/>
    <property type="project" value="UniProtKB-EC"/>
</dbReference>
<evidence type="ECO:0000313" key="29">
    <source>
        <dbReference type="Proteomes" id="UP000663828"/>
    </source>
</evidence>
<keyword evidence="19" id="KW-0727">SH2 domain</keyword>
<keyword evidence="4 20" id="KW-0728">SH3 domain</keyword>
<dbReference type="PROSITE" id="PS51285">
    <property type="entry name" value="AGC_KINASE_CTER"/>
    <property type="match status" value="1"/>
</dbReference>
<dbReference type="CDD" id="cd05599">
    <property type="entry name" value="STKc_NDR_like"/>
    <property type="match status" value="1"/>
</dbReference>
<evidence type="ECO:0000256" key="6">
    <source>
        <dbReference type="ARBA" id="ARBA00022527"/>
    </source>
</evidence>
<evidence type="ECO:0000256" key="1">
    <source>
        <dbReference type="ARBA" id="ARBA00004496"/>
    </source>
</evidence>
<dbReference type="InterPro" id="IPR017892">
    <property type="entry name" value="Pkinase_C"/>
</dbReference>
<dbReference type="SMART" id="SM00220">
    <property type="entry name" value="S_TKc"/>
    <property type="match status" value="2"/>
</dbReference>
<dbReference type="PROSITE" id="PS00107">
    <property type="entry name" value="PROTEIN_KINASE_ATP"/>
    <property type="match status" value="2"/>
</dbReference>
<dbReference type="InterPro" id="IPR000961">
    <property type="entry name" value="AGC-kinase_C"/>
</dbReference>
<dbReference type="InterPro" id="IPR001452">
    <property type="entry name" value="SH3_domain"/>
</dbReference>
<comment type="similarity">
    <text evidence="3">Belongs to the protein kinase superfamily. AGC Ser/Thr protein kinase family.</text>
</comment>
<keyword evidence="14" id="KW-0449">Lipoprotein</keyword>
<dbReference type="SMART" id="SM00326">
    <property type="entry name" value="SH3"/>
    <property type="match status" value="1"/>
</dbReference>
<dbReference type="Pfam" id="PF00018">
    <property type="entry name" value="SH3_1"/>
    <property type="match status" value="1"/>
</dbReference>
<comment type="similarity">
    <text evidence="22">Belongs to the protein kinase superfamily. Tyr protein kinase family.</text>
</comment>
<keyword evidence="10 21" id="KW-0547">Nucleotide-binding</keyword>
<evidence type="ECO:0000256" key="17">
    <source>
        <dbReference type="ARBA" id="ARBA00048679"/>
    </source>
</evidence>
<dbReference type="GO" id="GO:0004674">
    <property type="term" value="F:protein serine/threonine kinase activity"/>
    <property type="evidence" value="ECO:0007669"/>
    <property type="project" value="UniProtKB-KW"/>
</dbReference>
<dbReference type="PRINTS" id="PR00401">
    <property type="entry name" value="SH2DOMAIN"/>
</dbReference>
<evidence type="ECO:0000256" key="18">
    <source>
        <dbReference type="ARBA" id="ARBA00051245"/>
    </source>
</evidence>
<dbReference type="FunFam" id="3.30.200.20:FF:000036">
    <property type="entry name" value="Tyrosine-protein kinase"/>
    <property type="match status" value="1"/>
</dbReference>
<evidence type="ECO:0000256" key="7">
    <source>
        <dbReference type="ARBA" id="ARBA00022553"/>
    </source>
</evidence>
<keyword evidence="9" id="KW-0519">Myristate</keyword>
<dbReference type="PROSITE" id="PS50002">
    <property type="entry name" value="SH3"/>
    <property type="match status" value="1"/>
</dbReference>
<evidence type="ECO:0000256" key="4">
    <source>
        <dbReference type="ARBA" id="ARBA00022443"/>
    </source>
</evidence>
<gene>
    <name evidence="28" type="ORF">XAT740_LOCUS13885</name>
</gene>
<evidence type="ECO:0000256" key="10">
    <source>
        <dbReference type="ARBA" id="ARBA00022741"/>
    </source>
</evidence>
<dbReference type="PRINTS" id="PR00452">
    <property type="entry name" value="SH3DOMAIN"/>
</dbReference>
<dbReference type="SMART" id="SM00133">
    <property type="entry name" value="S_TK_X"/>
    <property type="match status" value="1"/>
</dbReference>
<protein>
    <recommendedName>
        <fullName evidence="22">Tyrosine-protein kinase</fullName>
        <ecNumber evidence="22">2.7.10.2</ecNumber>
    </recommendedName>
</protein>
<dbReference type="Pfam" id="PF00433">
    <property type="entry name" value="Pkinase_C"/>
    <property type="match status" value="1"/>
</dbReference>
<dbReference type="SUPFAM" id="SSF55550">
    <property type="entry name" value="SH2 domain"/>
    <property type="match status" value="1"/>
</dbReference>
<dbReference type="Pfam" id="PF00069">
    <property type="entry name" value="Pkinase"/>
    <property type="match status" value="2"/>
</dbReference>
<dbReference type="CDD" id="cd05034">
    <property type="entry name" value="PTKc_Src_like"/>
    <property type="match status" value="1"/>
</dbReference>
<dbReference type="PROSITE" id="PS00109">
    <property type="entry name" value="PROTEIN_KINASE_TYR"/>
    <property type="match status" value="1"/>
</dbReference>
<evidence type="ECO:0000256" key="23">
    <source>
        <dbReference type="SAM" id="MobiDB-lite"/>
    </source>
</evidence>
<evidence type="ECO:0000256" key="15">
    <source>
        <dbReference type="ARBA" id="ARBA00025089"/>
    </source>
</evidence>
<evidence type="ECO:0000256" key="20">
    <source>
        <dbReference type="PROSITE-ProRule" id="PRU00192"/>
    </source>
</evidence>
<comment type="similarity">
    <text evidence="2">Belongs to the protein kinase superfamily. STE Ser/Thr protein kinase family. MAP kinase kinase kinase subfamily.</text>
</comment>
<feature type="domain" description="SH3" evidence="25">
    <location>
        <begin position="45"/>
        <end position="106"/>
    </location>
</feature>
<evidence type="ECO:0000256" key="21">
    <source>
        <dbReference type="PROSITE-ProRule" id="PRU10141"/>
    </source>
</evidence>
<sequence>MGCCFPRPDFPPSKIELNSIPVTDEPSPRPRETSTPSKQRKVSYKYEKIYVAIYDYEARNKDDLTIHVGDLLTIVDDSQGDWWLAKHCQSHVQGYVPALYVAPHDGLDVNQWFHKNIVRKDAERLLLNPANIRGTFLVRNSENAPGKVSVLKSQHFECLSSGPFSLSVRDHDEQRGPHVKHYKIQYTDQKLGYYIAQRRTFPSLEELVDYYKNTDGLCCRLTRACPRTKPSTYTISKDVWEVSRSSILLLQKLGQGMFGEVWAGKWQNKVDVAIKTMKPGTMSTQAFLEEANIMKKLRHDKLVQLIAVCTEPKDKPIYIITELMCNGSLLDYLRQGAGKELKLPALIDMATQIAFGMAYLEQQRYIHRDLAARNILVGENGVVKIADFGLARIINEDIYEARPEAKFPIKWTAPEAALRGRFTIKSDVWSFGILLYELITHGQVPYPGMSNRDVLEQTQRGYRMPRHESCPEEIYRYMLRCWDASPESRPTFEMASMPSTLAPITQEKVNKAKMSIENFYANLVAQYEEREERYRRLEATMIAEGLTDEEKSEKRHLHAAKETEYLRLKRVKMSASDFQPLKVIGRGAFGEVRLVQKRDTGHIYAMKILRKEDMLLREQVAHVRAERDVLVEADHTWTVKMFYSFQDARNLYLIMEFLSGGDLMTLLIQKEIFSEDMTQFYVAETAQAIESIHRLGFIHRDIKPDNILLDAKGHIKLSDFGLCTGLKKAHRTEFYRDIQSVRPQDFSKKDTKELPNGILRIRNVLAATAPMDSKRRAETWKRNRRALAYSTVGTPDYIAPEVFKQYGYNNKADWWSLGVIMYEMLIGYPPFCAENAQETFHKVMNFRKTLIFPPEIPISNSAKNLILKFCTDAERRIGSLDDIRNDSFFLGVDWDHIRDRPAAYLPRVRSIDDTSNFDEFPDVDLKLPSPTRESDVQVHDWLFINYTYKRFDGLTAKPKLKMSSSLASSFN</sequence>
<dbReference type="InterPro" id="IPR036860">
    <property type="entry name" value="SH2_dom_sf"/>
</dbReference>
<evidence type="ECO:0000256" key="14">
    <source>
        <dbReference type="ARBA" id="ARBA00023288"/>
    </source>
</evidence>
<dbReference type="PRINTS" id="PR00109">
    <property type="entry name" value="TYRKINASE"/>
</dbReference>
<feature type="binding site" evidence="21">
    <location>
        <position position="607"/>
    </location>
    <ligand>
        <name>ATP</name>
        <dbReference type="ChEBI" id="CHEBI:30616"/>
    </ligand>
</feature>
<dbReference type="SMART" id="SM00219">
    <property type="entry name" value="TyrKc"/>
    <property type="match status" value="1"/>
</dbReference>
<feature type="domain" description="Protein kinase" evidence="26">
    <location>
        <begin position="247"/>
        <end position="501"/>
    </location>
</feature>
<evidence type="ECO:0000256" key="11">
    <source>
        <dbReference type="ARBA" id="ARBA00022777"/>
    </source>
</evidence>
<dbReference type="InterPro" id="IPR011009">
    <property type="entry name" value="Kinase-like_dom_sf"/>
</dbReference>
<dbReference type="Proteomes" id="UP000663828">
    <property type="component" value="Unassembled WGS sequence"/>
</dbReference>
<comment type="subcellular location">
    <subcellularLocation>
        <location evidence="1">Cytoplasm</location>
    </subcellularLocation>
</comment>
<keyword evidence="29" id="KW-1185">Reference proteome</keyword>
<dbReference type="PROSITE" id="PS00108">
    <property type="entry name" value="PROTEIN_KINASE_ST"/>
    <property type="match status" value="1"/>
</dbReference>
<evidence type="ECO:0000256" key="2">
    <source>
        <dbReference type="ARBA" id="ARBA00006529"/>
    </source>
</evidence>
<dbReference type="InterPro" id="IPR036028">
    <property type="entry name" value="SH3-like_dom_sf"/>
</dbReference>
<evidence type="ECO:0000259" key="25">
    <source>
        <dbReference type="PROSITE" id="PS50002"/>
    </source>
</evidence>
<dbReference type="SUPFAM" id="SSF50044">
    <property type="entry name" value="SH3-domain"/>
    <property type="match status" value="1"/>
</dbReference>
<comment type="catalytic activity">
    <reaction evidence="18 22">
        <text>L-tyrosyl-[protein] + ATP = O-phospho-L-tyrosyl-[protein] + ADP + H(+)</text>
        <dbReference type="Rhea" id="RHEA:10596"/>
        <dbReference type="Rhea" id="RHEA-COMP:10136"/>
        <dbReference type="Rhea" id="RHEA-COMP:20101"/>
        <dbReference type="ChEBI" id="CHEBI:15378"/>
        <dbReference type="ChEBI" id="CHEBI:30616"/>
        <dbReference type="ChEBI" id="CHEBI:46858"/>
        <dbReference type="ChEBI" id="CHEBI:61978"/>
        <dbReference type="ChEBI" id="CHEBI:456216"/>
        <dbReference type="EC" id="2.7.10.2"/>
    </reaction>
</comment>
<dbReference type="Pfam" id="PF07714">
    <property type="entry name" value="PK_Tyr_Ser-Thr"/>
    <property type="match status" value="1"/>
</dbReference>
<accession>A0A814HT40</accession>
<evidence type="ECO:0000256" key="19">
    <source>
        <dbReference type="PROSITE-ProRule" id="PRU00191"/>
    </source>
</evidence>
<evidence type="ECO:0000256" key="5">
    <source>
        <dbReference type="ARBA" id="ARBA00022490"/>
    </source>
</evidence>
<evidence type="ECO:0000256" key="9">
    <source>
        <dbReference type="ARBA" id="ARBA00022707"/>
    </source>
</evidence>
<comment type="function">
    <text evidence="15">Required for proper chemotaxis and phagocytosis; proper spatiotemporal control of F-actin levels in chemotaxing cells. Negative regulator of the PI3K (phosphatidylinositol 3 kinase) pathway. Predominantly phosphorylates serines and threonines and tyrosines at a lower level.</text>
</comment>
<dbReference type="PROSITE" id="PS50011">
    <property type="entry name" value="PROTEIN_KINASE_DOM"/>
    <property type="match status" value="2"/>
</dbReference>
<dbReference type="SMART" id="SM00252">
    <property type="entry name" value="SH2"/>
    <property type="match status" value="1"/>
</dbReference>
<comment type="catalytic activity">
    <reaction evidence="17">
        <text>L-seryl-[protein] + ATP = O-phospho-L-seryl-[protein] + ADP + H(+)</text>
        <dbReference type="Rhea" id="RHEA:17989"/>
        <dbReference type="Rhea" id="RHEA-COMP:9863"/>
        <dbReference type="Rhea" id="RHEA-COMP:11604"/>
        <dbReference type="ChEBI" id="CHEBI:15378"/>
        <dbReference type="ChEBI" id="CHEBI:29999"/>
        <dbReference type="ChEBI" id="CHEBI:30616"/>
        <dbReference type="ChEBI" id="CHEBI:83421"/>
        <dbReference type="ChEBI" id="CHEBI:456216"/>
        <dbReference type="EC" id="2.7.11.1"/>
    </reaction>
</comment>
<organism evidence="28 29">
    <name type="scientific">Adineta ricciae</name>
    <name type="common">Rotifer</name>
    <dbReference type="NCBI Taxonomy" id="249248"/>
    <lineage>
        <taxon>Eukaryota</taxon>
        <taxon>Metazoa</taxon>
        <taxon>Spiralia</taxon>
        <taxon>Gnathifera</taxon>
        <taxon>Rotifera</taxon>
        <taxon>Eurotatoria</taxon>
        <taxon>Bdelloidea</taxon>
        <taxon>Adinetida</taxon>
        <taxon>Adinetidae</taxon>
        <taxon>Adineta</taxon>
    </lineage>
</organism>
<dbReference type="GO" id="GO:0071944">
    <property type="term" value="C:cell periphery"/>
    <property type="evidence" value="ECO:0007669"/>
    <property type="project" value="UniProtKB-ARBA"/>
</dbReference>
<name>A0A814HT40_ADIRI</name>
<keyword evidence="13 22" id="KW-0829">Tyrosine-protein kinase</keyword>
<dbReference type="InterPro" id="IPR017441">
    <property type="entry name" value="Protein_kinase_ATP_BS"/>
</dbReference>
<dbReference type="InterPro" id="IPR020635">
    <property type="entry name" value="Tyr_kinase_cat_dom"/>
</dbReference>
<keyword evidence="5" id="KW-0963">Cytoplasm</keyword>
<dbReference type="InterPro" id="IPR050198">
    <property type="entry name" value="Non-receptor_tyrosine_kinases"/>
</dbReference>
<evidence type="ECO:0000256" key="13">
    <source>
        <dbReference type="ARBA" id="ARBA00023137"/>
    </source>
</evidence>
<evidence type="ECO:0000259" key="27">
    <source>
        <dbReference type="PROSITE" id="PS51285"/>
    </source>
</evidence>
<dbReference type="FunFam" id="1.10.510.10:FF:000399">
    <property type="entry name" value="Tyrosine-protein kinase"/>
    <property type="match status" value="1"/>
</dbReference>
<dbReference type="Pfam" id="PF00017">
    <property type="entry name" value="SH2"/>
    <property type="match status" value="2"/>
</dbReference>
<dbReference type="InterPro" id="IPR000719">
    <property type="entry name" value="Prot_kinase_dom"/>
</dbReference>
<dbReference type="Gene3D" id="2.30.30.40">
    <property type="entry name" value="SH3 Domains"/>
    <property type="match status" value="1"/>
</dbReference>
<feature type="domain" description="Protein kinase" evidence="26">
    <location>
        <begin position="578"/>
        <end position="889"/>
    </location>
</feature>
<evidence type="ECO:0000256" key="16">
    <source>
        <dbReference type="ARBA" id="ARBA00047899"/>
    </source>
</evidence>
<evidence type="ECO:0000256" key="3">
    <source>
        <dbReference type="ARBA" id="ARBA00009903"/>
    </source>
</evidence>
<dbReference type="InterPro" id="IPR008271">
    <property type="entry name" value="Ser/Thr_kinase_AS"/>
</dbReference>
<evidence type="ECO:0000256" key="22">
    <source>
        <dbReference type="RuleBase" id="RU362096"/>
    </source>
</evidence>
<feature type="domain" description="SH2" evidence="24">
    <location>
        <begin position="112"/>
        <end position="225"/>
    </location>
</feature>
<dbReference type="Gene3D" id="3.30.505.10">
    <property type="entry name" value="SH2 domain"/>
    <property type="match status" value="1"/>
</dbReference>
<feature type="domain" description="AGC-kinase C-terminal" evidence="27">
    <location>
        <begin position="890"/>
        <end position="958"/>
    </location>
</feature>
<dbReference type="FunFam" id="3.30.200.20:FF:000192">
    <property type="entry name" value="Serine/threonine-protein kinase cot-1"/>
    <property type="match status" value="1"/>
</dbReference>
<keyword evidence="11 22" id="KW-0418">Kinase</keyword>
<dbReference type="InterPro" id="IPR001245">
    <property type="entry name" value="Ser-Thr/Tyr_kinase_cat_dom"/>
</dbReference>
<dbReference type="InterPro" id="IPR008266">
    <property type="entry name" value="Tyr_kinase_AS"/>
</dbReference>
<comment type="caution">
    <text evidence="28">The sequence shown here is derived from an EMBL/GenBank/DDBJ whole genome shotgun (WGS) entry which is preliminary data.</text>
</comment>
<dbReference type="PANTHER" id="PTHR24418">
    <property type="entry name" value="TYROSINE-PROTEIN KINASE"/>
    <property type="match status" value="1"/>
</dbReference>
<reference evidence="28" key="1">
    <citation type="submission" date="2021-02" db="EMBL/GenBank/DDBJ databases">
        <authorList>
            <person name="Nowell W R."/>
        </authorList>
    </citation>
    <scope>NUCLEOTIDE SEQUENCE</scope>
</reference>
<dbReference type="EC" id="2.7.10.2" evidence="22"/>
<dbReference type="EMBL" id="CAJNOR010000818">
    <property type="protein sequence ID" value="CAF1014224.1"/>
    <property type="molecule type" value="Genomic_DNA"/>
</dbReference>
<keyword evidence="7" id="KW-0597">Phosphoprotein</keyword>
<dbReference type="CDD" id="cd11845">
    <property type="entry name" value="SH3_Src_like"/>
    <property type="match status" value="1"/>
</dbReference>
<dbReference type="SUPFAM" id="SSF56112">
    <property type="entry name" value="Protein kinase-like (PK-like)"/>
    <property type="match status" value="2"/>
</dbReference>
<keyword evidence="6" id="KW-0723">Serine/threonine-protein kinase</keyword>
<proteinExistence type="inferred from homology"/>
<dbReference type="Gene3D" id="3.30.200.20">
    <property type="entry name" value="Phosphorylase Kinase, domain 1"/>
    <property type="match status" value="3"/>
</dbReference>
<evidence type="ECO:0000259" key="26">
    <source>
        <dbReference type="PROSITE" id="PS50011"/>
    </source>
</evidence>
<evidence type="ECO:0000256" key="12">
    <source>
        <dbReference type="ARBA" id="ARBA00022840"/>
    </source>
</evidence>
<dbReference type="FunFam" id="1.10.510.10:FF:000057">
    <property type="entry name" value="Non-specific serine/threonine protein kinase"/>
    <property type="match status" value="1"/>
</dbReference>
<feature type="binding site" evidence="21">
    <location>
        <position position="275"/>
    </location>
    <ligand>
        <name>ATP</name>
        <dbReference type="ChEBI" id="CHEBI:30616"/>
    </ligand>
</feature>
<dbReference type="Gene3D" id="1.10.510.10">
    <property type="entry name" value="Transferase(Phosphotransferase) domain 1"/>
    <property type="match status" value="3"/>
</dbReference>